<dbReference type="EMBL" id="BARU01010314">
    <property type="protein sequence ID" value="GAH32058.1"/>
    <property type="molecule type" value="Genomic_DNA"/>
</dbReference>
<feature type="domain" description="Amidohydrolase-related" evidence="1">
    <location>
        <begin position="21"/>
        <end position="178"/>
    </location>
</feature>
<organism evidence="2">
    <name type="scientific">marine sediment metagenome</name>
    <dbReference type="NCBI Taxonomy" id="412755"/>
    <lineage>
        <taxon>unclassified sequences</taxon>
        <taxon>metagenomes</taxon>
        <taxon>ecological metagenomes</taxon>
    </lineage>
</organism>
<proteinExistence type="predicted"/>
<dbReference type="GO" id="GO:0016787">
    <property type="term" value="F:hydrolase activity"/>
    <property type="evidence" value="ECO:0007669"/>
    <property type="project" value="InterPro"/>
</dbReference>
<dbReference type="Pfam" id="PF04909">
    <property type="entry name" value="Amidohydro_2"/>
    <property type="match status" value="1"/>
</dbReference>
<feature type="non-terminal residue" evidence="2">
    <location>
        <position position="1"/>
    </location>
</feature>
<dbReference type="SUPFAM" id="SSF51556">
    <property type="entry name" value="Metallo-dependent hydrolases"/>
    <property type="match status" value="1"/>
</dbReference>
<evidence type="ECO:0000259" key="1">
    <source>
        <dbReference type="Pfam" id="PF04909"/>
    </source>
</evidence>
<dbReference type="InterPro" id="IPR006680">
    <property type="entry name" value="Amidohydro-rel"/>
</dbReference>
<gene>
    <name evidence="2" type="ORF">S03H2_19698</name>
</gene>
<name>X1GGC5_9ZZZZ</name>
<protein>
    <recommendedName>
        <fullName evidence="1">Amidohydrolase-related domain-containing protein</fullName>
    </recommendedName>
</protein>
<sequence length="183" mass="20998">FFWFNPKINSEREERNYNILEKHFKEGFCGVKVHSGIHLVKIPRDIIKLASFMQEFNKNFPLFIHFTPKFSAFGGISSKDIAKLAKSFPDLRIILGHAALAMEFAIDFGLTLKQYKNIFFETSCSIPYGILSLIKTVGHKRLLFGSDAPVTNPLKLEIDKILCLPISNDQKQDIFYNNIKILI</sequence>
<dbReference type="AlphaFoldDB" id="X1GGC5"/>
<accession>X1GGC5</accession>
<comment type="caution">
    <text evidence="2">The sequence shown here is derived from an EMBL/GenBank/DDBJ whole genome shotgun (WGS) entry which is preliminary data.</text>
</comment>
<dbReference type="InterPro" id="IPR032466">
    <property type="entry name" value="Metal_Hydrolase"/>
</dbReference>
<reference evidence="2" key="1">
    <citation type="journal article" date="2014" name="Front. Microbiol.">
        <title>High frequency of phylogenetically diverse reductive dehalogenase-homologous genes in deep subseafloor sedimentary metagenomes.</title>
        <authorList>
            <person name="Kawai M."/>
            <person name="Futagami T."/>
            <person name="Toyoda A."/>
            <person name="Takaki Y."/>
            <person name="Nishi S."/>
            <person name="Hori S."/>
            <person name="Arai W."/>
            <person name="Tsubouchi T."/>
            <person name="Morono Y."/>
            <person name="Uchiyama I."/>
            <person name="Ito T."/>
            <person name="Fujiyama A."/>
            <person name="Inagaki F."/>
            <person name="Takami H."/>
        </authorList>
    </citation>
    <scope>NUCLEOTIDE SEQUENCE</scope>
    <source>
        <strain evidence="2">Expedition CK06-06</strain>
    </source>
</reference>
<dbReference type="Gene3D" id="3.20.20.140">
    <property type="entry name" value="Metal-dependent hydrolases"/>
    <property type="match status" value="1"/>
</dbReference>
<evidence type="ECO:0000313" key="2">
    <source>
        <dbReference type="EMBL" id="GAH32058.1"/>
    </source>
</evidence>